<dbReference type="Proteomes" id="UP000308600">
    <property type="component" value="Unassembled WGS sequence"/>
</dbReference>
<sequence length="178" mass="20109">MISSLTKPFPVLTGFYWFMYFIMEPLSLIGPLVTVWLDSGKGPLWFWNELIPSAPYITGTEDARAITAVWQMTNTYTLMAIGLVAGYMTIRDRVPDLADQEKSVGIVLAPLAIGDLTHVLATWYALPDDLRWNLSGWNLMIHGNISFVVLLFAGRAAWFLGIGRKSYYFTVTDARHKR</sequence>
<dbReference type="EMBL" id="ML208392">
    <property type="protein sequence ID" value="TFK66851.1"/>
    <property type="molecule type" value="Genomic_DNA"/>
</dbReference>
<keyword evidence="2" id="KW-1185">Reference proteome</keyword>
<evidence type="ECO:0000313" key="1">
    <source>
        <dbReference type="EMBL" id="TFK66851.1"/>
    </source>
</evidence>
<organism evidence="1 2">
    <name type="scientific">Pluteus cervinus</name>
    <dbReference type="NCBI Taxonomy" id="181527"/>
    <lineage>
        <taxon>Eukaryota</taxon>
        <taxon>Fungi</taxon>
        <taxon>Dikarya</taxon>
        <taxon>Basidiomycota</taxon>
        <taxon>Agaricomycotina</taxon>
        <taxon>Agaricomycetes</taxon>
        <taxon>Agaricomycetidae</taxon>
        <taxon>Agaricales</taxon>
        <taxon>Pluteineae</taxon>
        <taxon>Pluteaceae</taxon>
        <taxon>Pluteus</taxon>
    </lineage>
</organism>
<protein>
    <submittedName>
        <fullName evidence="1">Uncharacterized protein</fullName>
    </submittedName>
</protein>
<gene>
    <name evidence="1" type="ORF">BDN72DRAFT_899479</name>
</gene>
<name>A0ACD3AMV0_9AGAR</name>
<evidence type="ECO:0000313" key="2">
    <source>
        <dbReference type="Proteomes" id="UP000308600"/>
    </source>
</evidence>
<proteinExistence type="predicted"/>
<reference evidence="1 2" key="1">
    <citation type="journal article" date="2019" name="Nat. Ecol. Evol.">
        <title>Megaphylogeny resolves global patterns of mushroom evolution.</title>
        <authorList>
            <person name="Varga T."/>
            <person name="Krizsan K."/>
            <person name="Foldi C."/>
            <person name="Dima B."/>
            <person name="Sanchez-Garcia M."/>
            <person name="Sanchez-Ramirez S."/>
            <person name="Szollosi G.J."/>
            <person name="Szarkandi J.G."/>
            <person name="Papp V."/>
            <person name="Albert L."/>
            <person name="Andreopoulos W."/>
            <person name="Angelini C."/>
            <person name="Antonin V."/>
            <person name="Barry K.W."/>
            <person name="Bougher N.L."/>
            <person name="Buchanan P."/>
            <person name="Buyck B."/>
            <person name="Bense V."/>
            <person name="Catcheside P."/>
            <person name="Chovatia M."/>
            <person name="Cooper J."/>
            <person name="Damon W."/>
            <person name="Desjardin D."/>
            <person name="Finy P."/>
            <person name="Geml J."/>
            <person name="Haridas S."/>
            <person name="Hughes K."/>
            <person name="Justo A."/>
            <person name="Karasinski D."/>
            <person name="Kautmanova I."/>
            <person name="Kiss B."/>
            <person name="Kocsube S."/>
            <person name="Kotiranta H."/>
            <person name="LaButti K.M."/>
            <person name="Lechner B.E."/>
            <person name="Liimatainen K."/>
            <person name="Lipzen A."/>
            <person name="Lukacs Z."/>
            <person name="Mihaltcheva S."/>
            <person name="Morgado L.N."/>
            <person name="Niskanen T."/>
            <person name="Noordeloos M.E."/>
            <person name="Ohm R.A."/>
            <person name="Ortiz-Santana B."/>
            <person name="Ovrebo C."/>
            <person name="Racz N."/>
            <person name="Riley R."/>
            <person name="Savchenko A."/>
            <person name="Shiryaev A."/>
            <person name="Soop K."/>
            <person name="Spirin V."/>
            <person name="Szebenyi C."/>
            <person name="Tomsovsky M."/>
            <person name="Tulloss R.E."/>
            <person name="Uehling J."/>
            <person name="Grigoriev I.V."/>
            <person name="Vagvolgyi C."/>
            <person name="Papp T."/>
            <person name="Martin F.M."/>
            <person name="Miettinen O."/>
            <person name="Hibbett D.S."/>
            <person name="Nagy L.G."/>
        </authorList>
    </citation>
    <scope>NUCLEOTIDE SEQUENCE [LARGE SCALE GENOMIC DNA]</scope>
    <source>
        <strain evidence="1 2">NL-1719</strain>
    </source>
</reference>
<accession>A0ACD3AMV0</accession>